<evidence type="ECO:0000313" key="4">
    <source>
        <dbReference type="EMBL" id="QFX28741.1"/>
    </source>
</evidence>
<accession>A0A1W6G9Y9</accession>
<evidence type="ECO:0000313" key="1">
    <source>
        <dbReference type="EMBL" id="ARM09781.1"/>
    </source>
</evidence>
<name>A0A1W6G9Y9_9BETA</name>
<dbReference type="EMBL" id="KY315531">
    <property type="protein sequence ID" value="QFW66630.1"/>
    <property type="molecule type" value="Genomic_DNA"/>
</dbReference>
<organism evidence="1">
    <name type="scientific">Human betaherpesvirus 6</name>
    <dbReference type="NCBI Taxonomy" id="10368"/>
    <lineage>
        <taxon>Viruses</taxon>
        <taxon>Duplodnaviria</taxon>
        <taxon>Heunggongvirae</taxon>
        <taxon>Peploviricota</taxon>
        <taxon>Herviviricetes</taxon>
        <taxon>Herpesvirales</taxon>
        <taxon>Orthoherpesviridae</taxon>
        <taxon>Betaherpesvirinae</taxon>
        <taxon>Roseolovirus</taxon>
    </lineage>
</organism>
<dbReference type="EMBL" id="KY315549">
    <property type="protein sequence ID" value="QFX28741.1"/>
    <property type="molecule type" value="Genomic_DNA"/>
</dbReference>
<evidence type="ECO:0000313" key="2">
    <source>
        <dbReference type="EMBL" id="QFW66630.1"/>
    </source>
</evidence>
<sequence>MERIYLYMRRKACESKRRLKFNKVCNTTLFFYNFLSCDGVSYPGLIFQIPHCFTSSVNRSFQDGPRGEGDFR</sequence>
<dbReference type="EMBL" id="KY315555">
    <property type="protein sequence ID" value="ARM09781.1"/>
    <property type="molecule type" value="Genomic_DNA"/>
</dbReference>
<dbReference type="EMBL" id="KY315540">
    <property type="protein sequence ID" value="QFW95500.1"/>
    <property type="molecule type" value="Genomic_DNA"/>
</dbReference>
<protein>
    <submittedName>
        <fullName evidence="2">U8</fullName>
    </submittedName>
</protein>
<proteinExistence type="predicted"/>
<reference evidence="1" key="1">
    <citation type="journal article" date="2018" name="BMC Genomics">
        <title>Comparative genomic, transcriptomic, and proteomic reannotation of human herpesvirus 6.</title>
        <authorList>
            <person name="Greninger A.L."/>
            <person name="Knudsen G.M."/>
            <person name="Roychoudhury P."/>
            <person name="Hanson D.J."/>
            <person name="Sedlak R.H."/>
            <person name="Xie H."/>
            <person name="Guan J."/>
            <person name="Nguyen T."/>
            <person name="Peddu V."/>
            <person name="Boeckh M."/>
            <person name="Huang M.L."/>
            <person name="Cook L."/>
            <person name="Depledge D.P."/>
            <person name="Zerr D.M."/>
            <person name="Koelle D.M."/>
            <person name="Gantt S."/>
            <person name="Yoshikawa T."/>
            <person name="Caserta M."/>
            <person name="Hill J.A."/>
            <person name="Jerome K.R."/>
        </authorList>
    </citation>
    <scope>NUCLEOTIDE SEQUENCE</scope>
    <source>
        <strain evidence="2">HP23A7</strain>
        <strain evidence="3">HP73F12</strain>
        <strain evidence="4">HP94B11</strain>
        <strain evidence="1">JHPT-D12</strain>
    </source>
</reference>
<evidence type="ECO:0000313" key="3">
    <source>
        <dbReference type="EMBL" id="QFW95500.1"/>
    </source>
</evidence>